<gene>
    <name evidence="2" type="ORF">JEQ12_017250</name>
</gene>
<dbReference type="Proteomes" id="UP000664991">
    <property type="component" value="Unassembled WGS sequence"/>
</dbReference>
<evidence type="ECO:0000313" key="2">
    <source>
        <dbReference type="EMBL" id="KAG5207486.1"/>
    </source>
</evidence>
<accession>A0A836D0U5</accession>
<dbReference type="AlphaFoldDB" id="A0A836D0U5"/>
<proteinExistence type="predicted"/>
<dbReference type="EMBL" id="JAEMGP010000006">
    <property type="protein sequence ID" value="KAG5207486.1"/>
    <property type="molecule type" value="Genomic_DNA"/>
</dbReference>
<keyword evidence="1" id="KW-0812">Transmembrane</keyword>
<feature type="transmembrane region" description="Helical" evidence="1">
    <location>
        <begin position="227"/>
        <end position="251"/>
    </location>
</feature>
<evidence type="ECO:0000256" key="1">
    <source>
        <dbReference type="SAM" id="Phobius"/>
    </source>
</evidence>
<reference evidence="2 3" key="1">
    <citation type="submission" date="2020-12" db="EMBL/GenBank/DDBJ databases">
        <title>De novo assembly of Tibetan sheep genome.</title>
        <authorList>
            <person name="Li X."/>
        </authorList>
    </citation>
    <scope>NUCLEOTIDE SEQUENCE [LARGE SCALE GENOMIC DNA]</scope>
    <source>
        <tissue evidence="2">Heart</tissue>
    </source>
</reference>
<organism evidence="2 3">
    <name type="scientific">Ovis aries</name>
    <name type="common">Sheep</name>
    <dbReference type="NCBI Taxonomy" id="9940"/>
    <lineage>
        <taxon>Eukaryota</taxon>
        <taxon>Metazoa</taxon>
        <taxon>Chordata</taxon>
        <taxon>Craniata</taxon>
        <taxon>Vertebrata</taxon>
        <taxon>Euteleostomi</taxon>
        <taxon>Mammalia</taxon>
        <taxon>Eutheria</taxon>
        <taxon>Laurasiatheria</taxon>
        <taxon>Artiodactyla</taxon>
        <taxon>Ruminantia</taxon>
        <taxon>Pecora</taxon>
        <taxon>Bovidae</taxon>
        <taxon>Caprinae</taxon>
        <taxon>Ovis</taxon>
    </lineage>
</organism>
<comment type="caution">
    <text evidence="2">The sequence shown here is derived from an EMBL/GenBank/DDBJ whole genome shotgun (WGS) entry which is preliminary data.</text>
</comment>
<protein>
    <submittedName>
        <fullName evidence="2">Uncharacterized protein</fullName>
    </submittedName>
</protein>
<name>A0A836D0U5_SHEEP</name>
<evidence type="ECO:0000313" key="3">
    <source>
        <dbReference type="Proteomes" id="UP000664991"/>
    </source>
</evidence>
<keyword evidence="1" id="KW-1133">Transmembrane helix</keyword>
<keyword evidence="1" id="KW-0472">Membrane</keyword>
<sequence>MEYMGADKCQYCVLIAINVRLNWNDKQAMMTVNDGNTLWYSLLPSKLVRITVGQKVFAIFLKTVMGTLIPLMDSVNLFEHQRMAEVQASYGKEPHFVELPEGNLQNKNKVRFLKVLVASFSTQRRASQQDHPHASFNLAVGKLKNITGSMAVGYTMEYNLHEVMTQSNRFRALHETKRGHKSVFPASKTTILDLTTTAAINVATTTTKLWGPEEVRSSEAWLLSNEAVIRLTLSGAVLKILIVVLIAYLLWKRIKAGESLGMPFHVQEGYR</sequence>